<dbReference type="Proteomes" id="UP000295600">
    <property type="component" value="Unassembled WGS sequence"/>
</dbReference>
<proteinExistence type="predicted"/>
<name>A0A4R2LQ89_9BACE</name>
<gene>
    <name evidence="1" type="ORF">EV202_101250</name>
</gene>
<reference evidence="1 2" key="1">
    <citation type="submission" date="2019-03" db="EMBL/GenBank/DDBJ databases">
        <title>Genomic Encyclopedia of Type Strains, Phase IV (KMG-IV): sequencing the most valuable type-strain genomes for metagenomic binning, comparative biology and taxonomic classification.</title>
        <authorList>
            <person name="Goeker M."/>
        </authorList>
    </citation>
    <scope>NUCLEOTIDE SEQUENCE [LARGE SCALE GENOMIC DNA]</scope>
    <source>
        <strain evidence="1 2">DSM 23917</strain>
    </source>
</reference>
<evidence type="ECO:0000313" key="1">
    <source>
        <dbReference type="EMBL" id="TCO96478.1"/>
    </source>
</evidence>
<dbReference type="AlphaFoldDB" id="A0A4R2LQ89"/>
<protein>
    <submittedName>
        <fullName evidence="1">Uncharacterized protein</fullName>
    </submittedName>
</protein>
<comment type="caution">
    <text evidence="1">The sequence shown here is derived from an EMBL/GenBank/DDBJ whole genome shotgun (WGS) entry which is preliminary data.</text>
</comment>
<dbReference type="EMBL" id="SLXB01000001">
    <property type="protein sequence ID" value="TCO96478.1"/>
    <property type="molecule type" value="Genomic_DNA"/>
</dbReference>
<organism evidence="1 2">
    <name type="scientific">Prevotella heparinolytica</name>
    <dbReference type="NCBI Taxonomy" id="28113"/>
    <lineage>
        <taxon>Bacteria</taxon>
        <taxon>Pseudomonadati</taxon>
        <taxon>Bacteroidota</taxon>
        <taxon>Bacteroidia</taxon>
        <taxon>Bacteroidales</taxon>
        <taxon>Bacteroidaceae</taxon>
        <taxon>Bacteroides</taxon>
    </lineage>
</organism>
<accession>A0A4R2LQ89</accession>
<sequence>MCYKTYCISGLFFHNMMYFYLMTIRASLQRPDTFVFLYFSVNIGLCL</sequence>
<evidence type="ECO:0000313" key="2">
    <source>
        <dbReference type="Proteomes" id="UP000295600"/>
    </source>
</evidence>